<proteinExistence type="inferred from homology"/>
<dbReference type="SUPFAM" id="SSF51735">
    <property type="entry name" value="NAD(P)-binding Rossmann-fold domains"/>
    <property type="match status" value="1"/>
</dbReference>
<protein>
    <recommendedName>
        <fullName evidence="2">NAD-dependent epimerase/dehydratase domain-containing protein</fullName>
    </recommendedName>
</protein>
<reference evidence="3" key="1">
    <citation type="submission" date="2018-05" db="EMBL/GenBank/DDBJ databases">
        <authorList>
            <person name="Lanie J.A."/>
            <person name="Ng W.-L."/>
            <person name="Kazmierczak K.M."/>
            <person name="Andrzejewski T.M."/>
            <person name="Davidsen T.M."/>
            <person name="Wayne K.J."/>
            <person name="Tettelin H."/>
            <person name="Glass J.I."/>
            <person name="Rusch D."/>
            <person name="Podicherti R."/>
            <person name="Tsui H.-C.T."/>
            <person name="Winkler M.E."/>
        </authorList>
    </citation>
    <scope>NUCLEOTIDE SEQUENCE</scope>
</reference>
<dbReference type="EMBL" id="UINC01122953">
    <property type="protein sequence ID" value="SVC99086.1"/>
    <property type="molecule type" value="Genomic_DNA"/>
</dbReference>
<sequence length="234" mass="26433">VIGGSGFVGSHVADELTNLGHEVTIFDHTKSKYIQENQKMVIGEITDYDSIEKIISKNQIVYHFAGIAGILDASNDPINTVKNNILATTYILEACKNNKIERFIFASSIYVYSDLGSFYRTSKQSCELLIENYNKIYKLDFTVLRFGALYGRRANNFNFIGNAVRQALLTKKIFREGTGEGIRDYIHVKDAAIASAMAMREKYLNSYIMVSGNQTVRVKDILDMINEILNNEIK</sequence>
<dbReference type="InterPro" id="IPR036291">
    <property type="entry name" value="NAD(P)-bd_dom_sf"/>
</dbReference>
<feature type="non-terminal residue" evidence="3">
    <location>
        <position position="234"/>
    </location>
</feature>
<feature type="non-terminal residue" evidence="3">
    <location>
        <position position="1"/>
    </location>
</feature>
<accession>A0A382RN61</accession>
<dbReference type="AlphaFoldDB" id="A0A382RN61"/>
<dbReference type="PANTHER" id="PTHR43000">
    <property type="entry name" value="DTDP-D-GLUCOSE 4,6-DEHYDRATASE-RELATED"/>
    <property type="match status" value="1"/>
</dbReference>
<evidence type="ECO:0000256" key="1">
    <source>
        <dbReference type="ARBA" id="ARBA00007637"/>
    </source>
</evidence>
<organism evidence="3">
    <name type="scientific">marine metagenome</name>
    <dbReference type="NCBI Taxonomy" id="408172"/>
    <lineage>
        <taxon>unclassified sequences</taxon>
        <taxon>metagenomes</taxon>
        <taxon>ecological metagenomes</taxon>
    </lineage>
</organism>
<dbReference type="Gene3D" id="3.40.50.720">
    <property type="entry name" value="NAD(P)-binding Rossmann-like Domain"/>
    <property type="match status" value="1"/>
</dbReference>
<dbReference type="Pfam" id="PF01370">
    <property type="entry name" value="Epimerase"/>
    <property type="match status" value="1"/>
</dbReference>
<dbReference type="InterPro" id="IPR001509">
    <property type="entry name" value="Epimerase_deHydtase"/>
</dbReference>
<comment type="similarity">
    <text evidence="1">Belongs to the NAD(P)-dependent epimerase/dehydratase family.</text>
</comment>
<evidence type="ECO:0000259" key="2">
    <source>
        <dbReference type="Pfam" id="PF01370"/>
    </source>
</evidence>
<feature type="domain" description="NAD-dependent epimerase/dehydratase" evidence="2">
    <location>
        <begin position="1"/>
        <end position="201"/>
    </location>
</feature>
<evidence type="ECO:0000313" key="3">
    <source>
        <dbReference type="EMBL" id="SVC99086.1"/>
    </source>
</evidence>
<gene>
    <name evidence="3" type="ORF">METZ01_LOCUS351940</name>
</gene>
<name>A0A382RN61_9ZZZZ</name>